<evidence type="ECO:0000313" key="13">
    <source>
        <dbReference type="EMBL" id="QPH96746.1"/>
    </source>
</evidence>
<evidence type="ECO:0000313" key="16">
    <source>
        <dbReference type="Proteomes" id="UP000192671"/>
    </source>
</evidence>
<dbReference type="InterPro" id="IPR011051">
    <property type="entry name" value="RmlC_Cupin_sf"/>
</dbReference>
<dbReference type="Proteomes" id="UP000196534">
    <property type="component" value="Unassembled WGS sequence"/>
</dbReference>
<dbReference type="Proteomes" id="UP000066049">
    <property type="component" value="Chromosome"/>
</dbReference>
<evidence type="ECO:0000313" key="4">
    <source>
        <dbReference type="EMBL" id="ORI10798.1"/>
    </source>
</evidence>
<evidence type="ECO:0000313" key="15">
    <source>
        <dbReference type="Proteomes" id="UP000066049"/>
    </source>
</evidence>
<evidence type="ECO:0000313" key="6">
    <source>
        <dbReference type="EMBL" id="OUT16308.1"/>
    </source>
</evidence>
<dbReference type="EMBL" id="CP049272">
    <property type="protein sequence ID" value="QPH85537.1"/>
    <property type="molecule type" value="Genomic_DNA"/>
</dbReference>
<keyword evidence="1" id="KW-0479">Metal-binding</keyword>
<dbReference type="InterPro" id="IPR014710">
    <property type="entry name" value="RmlC-like_jellyroll"/>
</dbReference>
<dbReference type="Proteomes" id="UP000594571">
    <property type="component" value="Chromosome"/>
</dbReference>
<accession>A0A0M4S9X3</accession>
<dbReference type="EMBL" id="NDYQ01000009">
    <property type="protein sequence ID" value="OUT17172.1"/>
    <property type="molecule type" value="Genomic_DNA"/>
</dbReference>
<dbReference type="GO" id="GO:0046872">
    <property type="term" value="F:metal ion binding"/>
    <property type="evidence" value="ECO:0007669"/>
    <property type="project" value="UniProtKB-KW"/>
</dbReference>
<evidence type="ECO:0000256" key="1">
    <source>
        <dbReference type="ARBA" id="ARBA00022723"/>
    </source>
</evidence>
<reference evidence="8" key="7">
    <citation type="submission" date="2020-02" db="EMBL/GenBank/DDBJ databases">
        <title>Analysis of Completed Campylobacter concisus Genomes Identified Genomospecies Features, Novel plasmids and Their Association with Severe Ulcerative Colitis.</title>
        <authorList>
            <person name="Zhang L."/>
        </authorList>
    </citation>
    <scope>NUCLEOTIDE SEQUENCE</scope>
    <source>
        <strain evidence="8">P10CDO-S2</strain>
        <strain evidence="10">P1CDO2</strain>
        <strain evidence="11">P1CDO3</strain>
        <strain evidence="9">P27CDO-S2</strain>
    </source>
</reference>
<evidence type="ECO:0000313" key="23">
    <source>
        <dbReference type="Proteomes" id="UP000594535"/>
    </source>
</evidence>
<dbReference type="InterPro" id="IPR051610">
    <property type="entry name" value="GPI/OXD"/>
</dbReference>
<dbReference type="OrthoDB" id="9797047at2"/>
<evidence type="ECO:0000313" key="18">
    <source>
        <dbReference type="Proteomes" id="UP000195967"/>
    </source>
</evidence>
<evidence type="ECO:0000313" key="17">
    <source>
        <dbReference type="Proteomes" id="UP000195893"/>
    </source>
</evidence>
<gene>
    <name evidence="4" type="ORF">A3835_00290</name>
    <name evidence="7" type="ORF">B9N60_06885</name>
    <name evidence="6" type="ORF">B9N61_09555</name>
    <name evidence="5" type="ORF">B9N62_06425</name>
    <name evidence="3" type="ORF">CCON33237_0043</name>
    <name evidence="13" type="ORF">CVS89_00205</name>
    <name evidence="10" type="ORF">CVT00_08190</name>
    <name evidence="11" type="ORF">CVT01_08265</name>
    <name evidence="8" type="ORF">CVT06_00230</name>
    <name evidence="12" type="ORF">CVT08_08170</name>
    <name evidence="9" type="ORF">CVT17_00400</name>
    <name evidence="14" type="ORF">G5B96_01760</name>
</gene>
<evidence type="ECO:0000313" key="25">
    <source>
        <dbReference type="Proteomes" id="UP000594630"/>
    </source>
</evidence>
<dbReference type="GeneID" id="28661706"/>
<name>A0A0M4S9X3_9BACT</name>
<dbReference type="Proteomes" id="UP000594535">
    <property type="component" value="Chromosome"/>
</dbReference>
<dbReference type="EMBL" id="CP049232">
    <property type="protein sequence ID" value="QPI06116.1"/>
    <property type="molecule type" value="Genomic_DNA"/>
</dbReference>
<evidence type="ECO:0000313" key="10">
    <source>
        <dbReference type="EMBL" id="QPH89627.1"/>
    </source>
</evidence>
<dbReference type="EMBL" id="CP012541">
    <property type="protein sequence ID" value="ALF46773.1"/>
    <property type="molecule type" value="Genomic_DNA"/>
</dbReference>
<feature type="domain" description="Cupin type-2" evidence="2">
    <location>
        <begin position="35"/>
        <end position="104"/>
    </location>
</feature>
<reference evidence="15" key="1">
    <citation type="submission" date="2015-08" db="EMBL/GenBank/DDBJ databases">
        <title>Comparative genomics of the Campylobacter concisus group.</title>
        <authorList>
            <person name="Miller W.G."/>
            <person name="Yee E."/>
            <person name="Chapman M.H."/>
            <person name="Huynh S."/>
            <person name="Bono J.L."/>
            <person name="On S.L.W."/>
            <person name="St Leger J."/>
            <person name="Foster G."/>
            <person name="Parker C.T."/>
        </authorList>
    </citation>
    <scope>NUCLEOTIDE SEQUENCE [LARGE SCALE GENOMIC DNA]</scope>
    <source>
        <strain evidence="15">ATCC 33237</strain>
    </source>
</reference>
<dbReference type="Proteomes" id="UP000594513">
    <property type="component" value="Chromosome"/>
</dbReference>
<reference evidence="4 16" key="3">
    <citation type="journal article" date="2017" name="Gene Rep">
        <title>The ribosomal RNA operon (rrn) of Campylobacter concisus supports molecular typing to genomospecies level.</title>
        <authorList>
            <person name="Huq M."/>
            <person name="Van T.T.H."/>
            <person name="Gurtler V."/>
            <person name="Elshagmani E."/>
            <person name="Allemailem K.S."/>
            <person name="Smooker P.M."/>
            <person name="Istivan T.S."/>
        </authorList>
    </citation>
    <scope>NUCLEOTIDE SEQUENCE [LARGE SCALE GENOMIC DNA]</scope>
    <source>
        <strain evidence="4 16">RCH 26</strain>
    </source>
</reference>
<dbReference type="Proteomes" id="UP000594508">
    <property type="component" value="Chromosome"/>
</dbReference>
<dbReference type="EMBL" id="CP049274">
    <property type="protein sequence ID" value="QPH83620.1"/>
    <property type="molecule type" value="Genomic_DNA"/>
</dbReference>
<dbReference type="PANTHER" id="PTHR35848">
    <property type="entry name" value="OXALATE-BINDING PROTEIN"/>
    <property type="match status" value="1"/>
</dbReference>
<dbReference type="AlphaFoldDB" id="A0A0M4S9X3"/>
<evidence type="ECO:0000259" key="2">
    <source>
        <dbReference type="Pfam" id="PF07883"/>
    </source>
</evidence>
<evidence type="ECO:0000313" key="9">
    <source>
        <dbReference type="EMBL" id="QPH85537.1"/>
    </source>
</evidence>
<dbReference type="Proteomes" id="UP000594630">
    <property type="component" value="Chromosome"/>
</dbReference>
<organism evidence="3 15">
    <name type="scientific">Campylobacter concisus</name>
    <dbReference type="NCBI Taxonomy" id="199"/>
    <lineage>
        <taxon>Bacteria</taxon>
        <taxon>Pseudomonadati</taxon>
        <taxon>Campylobacterota</taxon>
        <taxon>Epsilonproteobacteria</taxon>
        <taxon>Campylobacterales</taxon>
        <taxon>Campylobacteraceae</taxon>
        <taxon>Campylobacter</taxon>
    </lineage>
</organism>
<reference evidence="20 21" key="5">
    <citation type="journal article" date="2018" name="Emerg. Microbes Infect.">
        <title>Genomic analysis of oral Campylobacter concisus strains identified a potential bacterial molecular marker associated with active Crohn's disease.</title>
        <authorList>
            <person name="Liu F."/>
            <person name="Ma R."/>
            <person name="Tay C.Y.A."/>
            <person name="Octavia S."/>
            <person name="Lan R."/>
            <person name="Chung H.K.L."/>
            <person name="Riordan S.M."/>
            <person name="Grimm M.C."/>
            <person name="Leong R.W."/>
            <person name="Tanaka M.M."/>
            <person name="Connor S."/>
            <person name="Zhang L."/>
        </authorList>
    </citation>
    <scope>NUCLEOTIDE SEQUENCE [LARGE SCALE GENOMIC DNA]</scope>
    <source>
        <strain evidence="13 24">H16O-S1</strain>
        <strain evidence="8 25">P10CDO-S2</strain>
        <strain evidence="12 26">P13UCO-S1</strain>
        <strain evidence="10 21">P1CDO2</strain>
        <strain evidence="11 20">P1CDO3</strain>
        <strain evidence="9 22">P27CDO-S2</strain>
    </source>
</reference>
<evidence type="ECO:0000313" key="5">
    <source>
        <dbReference type="EMBL" id="OUT11233.1"/>
    </source>
</evidence>
<dbReference type="Proteomes" id="UP000192671">
    <property type="component" value="Unassembled WGS sequence"/>
</dbReference>
<reference evidence="3" key="2">
    <citation type="submission" date="2016-07" db="EMBL/GenBank/DDBJ databases">
        <title>Comparative genomics of the Campylobacter concisus group.</title>
        <authorList>
            <person name="Miller W.G."/>
            <person name="Yee E."/>
            <person name="Chapman M.H."/>
            <person name="Huynh S."/>
            <person name="Bono J.L."/>
            <person name="On S.L.W."/>
            <person name="StLeger J."/>
            <person name="Foster G."/>
            <person name="Parker C.T."/>
        </authorList>
    </citation>
    <scope>NUCLEOTIDE SEQUENCE</scope>
    <source>
        <strain evidence="3">ATCC 33237</strain>
    </source>
</reference>
<dbReference type="SUPFAM" id="SSF51182">
    <property type="entry name" value="RmlC-like cupins"/>
    <property type="match status" value="1"/>
</dbReference>
<reference evidence="17 18" key="4">
    <citation type="submission" date="2017-04" db="EMBL/GenBank/DDBJ databases">
        <title>Complete genome of Campylobacter concisus ATCC 33237T and draft genomes for an additional eight well characterized C. concisus strains.</title>
        <authorList>
            <person name="Cornelius A.J."/>
            <person name="Miller W.G."/>
            <person name="Lastovica A.J."/>
            <person name="On S.L."/>
            <person name="French N.P."/>
            <person name="Vandenberg O."/>
            <person name="Biggs P.J."/>
        </authorList>
    </citation>
    <scope>NUCLEOTIDE SEQUENCE [LARGE SCALE GENOMIC DNA]</scope>
    <source>
        <strain evidence="7 17">Lasto127.99</strain>
        <strain evidence="6 19">Lasto205.94</strain>
        <strain evidence="5 18">Lasto28.99</strain>
    </source>
</reference>
<dbReference type="PANTHER" id="PTHR35848:SF6">
    <property type="entry name" value="CUPIN TYPE-2 DOMAIN-CONTAINING PROTEIN"/>
    <property type="match status" value="1"/>
</dbReference>
<dbReference type="EMBL" id="CP049266">
    <property type="protein sequence ID" value="QPH92493.1"/>
    <property type="molecule type" value="Genomic_DNA"/>
</dbReference>
<evidence type="ECO:0000313" key="20">
    <source>
        <dbReference type="Proteomes" id="UP000594404"/>
    </source>
</evidence>
<dbReference type="Pfam" id="PF07883">
    <property type="entry name" value="Cupin_2"/>
    <property type="match status" value="1"/>
</dbReference>
<evidence type="ECO:0000313" key="8">
    <source>
        <dbReference type="EMBL" id="QPH83620.1"/>
    </source>
</evidence>
<dbReference type="InterPro" id="IPR013096">
    <property type="entry name" value="Cupin_2"/>
</dbReference>
<evidence type="ECO:0000313" key="7">
    <source>
        <dbReference type="EMBL" id="OUT17172.1"/>
    </source>
</evidence>
<dbReference type="Proteomes" id="UP000594707">
    <property type="component" value="Chromosome"/>
</dbReference>
<dbReference type="EMBL" id="NDYR01000023">
    <property type="protein sequence ID" value="OUT16308.1"/>
    <property type="molecule type" value="Genomic_DNA"/>
</dbReference>
<dbReference type="RefSeq" id="WP_009295467.1">
    <property type="nucleotide sequence ID" value="NZ_CABFLX010000031.1"/>
</dbReference>
<evidence type="ECO:0000313" key="21">
    <source>
        <dbReference type="Proteomes" id="UP000594508"/>
    </source>
</evidence>
<protein>
    <submittedName>
        <fullName evidence="3 4">Cupin</fullName>
    </submittedName>
</protein>
<dbReference type="EMBL" id="CP049263">
    <property type="protein sequence ID" value="QPH96746.1"/>
    <property type="molecule type" value="Genomic_DNA"/>
</dbReference>
<dbReference type="EMBL" id="NDYO01000007">
    <property type="protein sequence ID" value="OUT11233.1"/>
    <property type="molecule type" value="Genomic_DNA"/>
</dbReference>
<evidence type="ECO:0000313" key="11">
    <source>
        <dbReference type="EMBL" id="QPH92493.1"/>
    </source>
</evidence>
<dbReference type="EMBL" id="CP060705">
    <property type="protein sequence ID" value="QPH95378.1"/>
    <property type="molecule type" value="Genomic_DNA"/>
</dbReference>
<sequence>MSEQRIYCMDLVKKEDPEKAVRTPFYQTESTGGSVWVIKPGQTLQKHYHHNSDDIWIVLQGEGIFYPQPNEEVPFKKGHVIVSKKDSCHGAKNTGDEDIIFVSIVAPVPSDYDPINE</sequence>
<evidence type="ECO:0000313" key="26">
    <source>
        <dbReference type="Proteomes" id="UP000594707"/>
    </source>
</evidence>
<evidence type="ECO:0000313" key="12">
    <source>
        <dbReference type="EMBL" id="QPH95378.1"/>
    </source>
</evidence>
<dbReference type="Gene3D" id="2.60.120.10">
    <property type="entry name" value="Jelly Rolls"/>
    <property type="match status" value="1"/>
</dbReference>
<evidence type="ECO:0000313" key="24">
    <source>
        <dbReference type="Proteomes" id="UP000594571"/>
    </source>
</evidence>
<evidence type="ECO:0000313" key="14">
    <source>
        <dbReference type="EMBL" id="QPI06116.1"/>
    </source>
</evidence>
<evidence type="ECO:0000313" key="19">
    <source>
        <dbReference type="Proteomes" id="UP000196534"/>
    </source>
</evidence>
<dbReference type="Proteomes" id="UP000195967">
    <property type="component" value="Unassembled WGS sequence"/>
</dbReference>
<dbReference type="Proteomes" id="UP000195893">
    <property type="component" value="Unassembled WGS sequence"/>
</dbReference>
<reference evidence="23 24" key="6">
    <citation type="journal article" date="2020" name="Microb. Genom.">
        <title>Analysis of complete Campylobacter concisus genomes identifies genomospecies features, secretion systems and novel plasmids and their association with severe ulcerative colitis.</title>
        <authorList>
            <person name="Liu F."/>
            <person name="Chen S."/>
            <person name="Luu L.D.W."/>
            <person name="Lee S.A."/>
            <person name="Tay A.C.Y."/>
            <person name="Wu R."/>
            <person name="Riordan S.M."/>
            <person name="Lan R."/>
            <person name="Liu L."/>
            <person name="Zhang L."/>
        </authorList>
    </citation>
    <scope>NUCLEOTIDE SEQUENCE [LARGE SCALE GENOMIC DNA]</scope>
    <source>
        <strain evidence="13 24">H16O-S1</strain>
        <strain evidence="14 23">H9O-S2</strain>
    </source>
</reference>
<evidence type="ECO:0000313" key="22">
    <source>
        <dbReference type="Proteomes" id="UP000594513"/>
    </source>
</evidence>
<proteinExistence type="predicted"/>
<dbReference type="EMBL" id="CP060707">
    <property type="protein sequence ID" value="QPH89627.1"/>
    <property type="molecule type" value="Genomic_DNA"/>
</dbReference>
<evidence type="ECO:0000313" key="3">
    <source>
        <dbReference type="EMBL" id="ALF46773.1"/>
    </source>
</evidence>
<dbReference type="KEGG" id="ccoc:CCON33237_0043"/>
<dbReference type="PATRIC" id="fig|199.248.peg.46"/>
<dbReference type="Proteomes" id="UP000594404">
    <property type="component" value="Chromosome"/>
</dbReference>
<dbReference type="EMBL" id="LVWL01000001">
    <property type="protein sequence ID" value="ORI10798.1"/>
    <property type="molecule type" value="Genomic_DNA"/>
</dbReference>